<dbReference type="PANTHER" id="PTHR10926:SF0">
    <property type="entry name" value="CDC50, ISOFORM A"/>
    <property type="match status" value="1"/>
</dbReference>
<evidence type="ECO:0000256" key="14">
    <source>
        <dbReference type="ARBA" id="ARBA00023136"/>
    </source>
</evidence>
<comment type="similarity">
    <text evidence="5">Belongs to the CDC50/LEM3 family.</text>
</comment>
<dbReference type="Proteomes" id="UP001175271">
    <property type="component" value="Unassembled WGS sequence"/>
</dbReference>
<dbReference type="Gene3D" id="3.30.300.130">
    <property type="entry name" value="Fe-S cluster assembly (FSCA)"/>
    <property type="match status" value="1"/>
</dbReference>
<keyword evidence="18" id="KW-1185">Reference proteome</keyword>
<evidence type="ECO:0000256" key="7">
    <source>
        <dbReference type="ARBA" id="ARBA00022692"/>
    </source>
</evidence>
<evidence type="ECO:0000256" key="4">
    <source>
        <dbReference type="ARBA" id="ARBA00006420"/>
    </source>
</evidence>
<dbReference type="Pfam" id="PF03381">
    <property type="entry name" value="CDC50"/>
    <property type="match status" value="1"/>
</dbReference>
<dbReference type="InterPro" id="IPR014824">
    <property type="entry name" value="Nfu/NifU_N"/>
</dbReference>
<evidence type="ECO:0000256" key="11">
    <source>
        <dbReference type="ARBA" id="ARBA00023004"/>
    </source>
</evidence>
<feature type="domain" description="Scaffold protein Nfu/NifU N-terminal" evidence="16">
    <location>
        <begin position="37"/>
        <end position="126"/>
    </location>
</feature>
<keyword evidence="13" id="KW-0496">Mitochondrion</keyword>
<keyword evidence="9" id="KW-0809">Transit peptide</keyword>
<comment type="caution">
    <text evidence="17">The sequence shown here is derived from an EMBL/GenBank/DDBJ whole genome shotgun (WGS) entry which is preliminary data.</text>
</comment>
<dbReference type="Gene3D" id="3.30.1370.70">
    <property type="entry name" value="Scaffold protein Nfu/NifU, N-terminal domain"/>
    <property type="match status" value="1"/>
</dbReference>
<evidence type="ECO:0000313" key="17">
    <source>
        <dbReference type="EMBL" id="KAK0419132.1"/>
    </source>
</evidence>
<dbReference type="GO" id="GO:0005506">
    <property type="term" value="F:iron ion binding"/>
    <property type="evidence" value="ECO:0007669"/>
    <property type="project" value="InterPro"/>
</dbReference>
<evidence type="ECO:0000256" key="8">
    <source>
        <dbReference type="ARBA" id="ARBA00022723"/>
    </source>
</evidence>
<evidence type="ECO:0000256" key="6">
    <source>
        <dbReference type="ARBA" id="ARBA00018782"/>
    </source>
</evidence>
<dbReference type="InterPro" id="IPR034904">
    <property type="entry name" value="FSCA_dom_sf"/>
</dbReference>
<evidence type="ECO:0000256" key="9">
    <source>
        <dbReference type="ARBA" id="ARBA00022946"/>
    </source>
</evidence>
<dbReference type="GO" id="GO:0005794">
    <property type="term" value="C:Golgi apparatus"/>
    <property type="evidence" value="ECO:0007669"/>
    <property type="project" value="TreeGrafter"/>
</dbReference>
<dbReference type="InterPro" id="IPR036498">
    <property type="entry name" value="Nfu/NifU_N_sf"/>
</dbReference>
<dbReference type="InterPro" id="IPR001075">
    <property type="entry name" value="NIF_FeS_clus_asmbl_NifU_C"/>
</dbReference>
<evidence type="ECO:0000256" key="2">
    <source>
        <dbReference type="ARBA" id="ARBA00004141"/>
    </source>
</evidence>
<dbReference type="GO" id="GO:0016226">
    <property type="term" value="P:iron-sulfur cluster assembly"/>
    <property type="evidence" value="ECO:0007669"/>
    <property type="project" value="InterPro"/>
</dbReference>
<dbReference type="FunFam" id="3.30.300.130:FF:000001">
    <property type="entry name" value="NFU1 iron-sulfur cluster scaffold"/>
    <property type="match status" value="1"/>
</dbReference>
<dbReference type="AlphaFoldDB" id="A0AA39M347"/>
<dbReference type="Pfam" id="PF01106">
    <property type="entry name" value="NifU"/>
    <property type="match status" value="1"/>
</dbReference>
<accession>A0AA39M347</accession>
<feature type="transmembrane region" description="Helical" evidence="15">
    <location>
        <begin position="515"/>
        <end position="538"/>
    </location>
</feature>
<dbReference type="InterPro" id="IPR005045">
    <property type="entry name" value="CDC50/LEM3_fam"/>
</dbReference>
<evidence type="ECO:0000256" key="12">
    <source>
        <dbReference type="ARBA" id="ARBA00023014"/>
    </source>
</evidence>
<keyword evidence="12" id="KW-0411">Iron-sulfur</keyword>
<dbReference type="EMBL" id="JAUCMV010000002">
    <property type="protein sequence ID" value="KAK0419132.1"/>
    <property type="molecule type" value="Genomic_DNA"/>
</dbReference>
<dbReference type="GO" id="GO:0005739">
    <property type="term" value="C:mitochondrion"/>
    <property type="evidence" value="ECO:0007669"/>
    <property type="project" value="UniProtKB-SubCell"/>
</dbReference>
<dbReference type="SUPFAM" id="SSF117916">
    <property type="entry name" value="Fe-S cluster assembly (FSCA) domain-like"/>
    <property type="match status" value="1"/>
</dbReference>
<dbReference type="GO" id="GO:0051536">
    <property type="term" value="F:iron-sulfur cluster binding"/>
    <property type="evidence" value="ECO:0007669"/>
    <property type="project" value="UniProtKB-KW"/>
</dbReference>
<evidence type="ECO:0000256" key="1">
    <source>
        <dbReference type="ARBA" id="ARBA00002175"/>
    </source>
</evidence>
<dbReference type="SMART" id="SM00932">
    <property type="entry name" value="Nfu_N"/>
    <property type="match status" value="1"/>
</dbReference>
<sequence length="554" mass="62611">MLNSQNFARIFRTAVANSRFVRPTFSAMLTSDRSIFIQVQDTPNPMTLKFLPGQQILADAASTYDFATVSQAKASPLALQLFRVDGVKSVFFGEDFITITKKSEDTEWALMKPDIFATIMDFLQSGKPIITDFSASDQEPNDTTILPEDDDVVAMIKELLDSRVRPMVQEDGGDITYMGFDDGIVKLKLKGSCTGCPSSTDTLQSGIKNMLQFYVPEVKDVVEVKDAADSLIERELEKFEKTLTNTSAEATGMAADIERVDRDPDVKESNFLYSCKKPIVIDADILRQHEDINACNVTLPLTEDFDGDVYFYYRLENFYQNHRRYMESRSDEQLRGDLQVLGSKCKPPYDYGHSNGTKIYAPCGAVANSMFNDTFKLFYNGQKVPLTYKGVVWEIDKEVKFRNPVYVGYQELKEAFSNTEKPKNWIKPIYELDPDNPDNNGFLNTDFIVWMRTAALPDFRKLYRILDREANNVFAKGLPAGNYTLSIQDNYPVDAFGGKKHFIISTTSWAGGRNMFLGITYMTVGSICILLGLIFLIVHLNFGSSYEQLHAPYS</sequence>
<keyword evidence="10 15" id="KW-1133">Transmembrane helix</keyword>
<evidence type="ECO:0000256" key="13">
    <source>
        <dbReference type="ARBA" id="ARBA00023128"/>
    </source>
</evidence>
<reference evidence="17" key="1">
    <citation type="submission" date="2023-06" db="EMBL/GenBank/DDBJ databases">
        <title>Genomic analysis of the entomopathogenic nematode Steinernema hermaphroditum.</title>
        <authorList>
            <person name="Schwarz E.M."/>
            <person name="Heppert J.K."/>
            <person name="Baniya A."/>
            <person name="Schwartz H.T."/>
            <person name="Tan C.-H."/>
            <person name="Antoshechkin I."/>
            <person name="Sternberg P.W."/>
            <person name="Goodrich-Blair H."/>
            <person name="Dillman A.R."/>
        </authorList>
    </citation>
    <scope>NUCLEOTIDE SEQUENCE</scope>
    <source>
        <strain evidence="17">PS9179</strain>
        <tissue evidence="17">Whole animal</tissue>
    </source>
</reference>
<protein>
    <recommendedName>
        <fullName evidence="6">NFU1 iron-sulfur cluster scaffold homolog, mitochondrial</fullName>
    </recommendedName>
</protein>
<keyword evidence="14 15" id="KW-0472">Membrane</keyword>
<gene>
    <name evidence="17" type="ORF">QR680_013971</name>
</gene>
<dbReference type="SUPFAM" id="SSF110836">
    <property type="entry name" value="Hypothetical protein SAV1430"/>
    <property type="match status" value="1"/>
</dbReference>
<proteinExistence type="inferred from homology"/>
<evidence type="ECO:0000256" key="15">
    <source>
        <dbReference type="SAM" id="Phobius"/>
    </source>
</evidence>
<comment type="subcellular location">
    <subcellularLocation>
        <location evidence="2">Membrane</location>
        <topology evidence="2">Multi-pass membrane protein</topology>
    </subcellularLocation>
    <subcellularLocation>
        <location evidence="3">Mitochondrion</location>
    </subcellularLocation>
</comment>
<name>A0AA39M347_9BILA</name>
<keyword evidence="8" id="KW-0479">Metal-binding</keyword>
<keyword evidence="7 15" id="KW-0812">Transmembrane</keyword>
<evidence type="ECO:0000256" key="5">
    <source>
        <dbReference type="ARBA" id="ARBA00009457"/>
    </source>
</evidence>
<keyword evidence="11" id="KW-0408">Iron</keyword>
<organism evidence="17 18">
    <name type="scientific">Steinernema hermaphroditum</name>
    <dbReference type="NCBI Taxonomy" id="289476"/>
    <lineage>
        <taxon>Eukaryota</taxon>
        <taxon>Metazoa</taxon>
        <taxon>Ecdysozoa</taxon>
        <taxon>Nematoda</taxon>
        <taxon>Chromadorea</taxon>
        <taxon>Rhabditida</taxon>
        <taxon>Tylenchina</taxon>
        <taxon>Panagrolaimomorpha</taxon>
        <taxon>Strongyloidoidea</taxon>
        <taxon>Steinernematidae</taxon>
        <taxon>Steinernema</taxon>
    </lineage>
</organism>
<evidence type="ECO:0000259" key="16">
    <source>
        <dbReference type="SMART" id="SM00932"/>
    </source>
</evidence>
<dbReference type="GO" id="GO:0005783">
    <property type="term" value="C:endoplasmic reticulum"/>
    <property type="evidence" value="ECO:0007669"/>
    <property type="project" value="TreeGrafter"/>
</dbReference>
<comment type="similarity">
    <text evidence="4">Belongs to the NifU family.</text>
</comment>
<dbReference type="Pfam" id="PF08712">
    <property type="entry name" value="Nfu_N"/>
    <property type="match status" value="1"/>
</dbReference>
<dbReference type="FunFam" id="3.30.1370.70:FF:000002">
    <property type="entry name" value="NFU1 iron-sulfur cluster scaffold homolog, mitochondrial"/>
    <property type="match status" value="1"/>
</dbReference>
<dbReference type="GO" id="GO:0005886">
    <property type="term" value="C:plasma membrane"/>
    <property type="evidence" value="ECO:0007669"/>
    <property type="project" value="TreeGrafter"/>
</dbReference>
<dbReference type="PANTHER" id="PTHR10926">
    <property type="entry name" value="CELL CYCLE CONTROL PROTEIN 50"/>
    <property type="match status" value="1"/>
</dbReference>
<evidence type="ECO:0000256" key="3">
    <source>
        <dbReference type="ARBA" id="ARBA00004173"/>
    </source>
</evidence>
<evidence type="ECO:0000256" key="10">
    <source>
        <dbReference type="ARBA" id="ARBA00022989"/>
    </source>
</evidence>
<comment type="function">
    <text evidence="1">Molecular scaffold for [Fe-S] cluster assembly of mitochondrial iron-sulfur proteins.</text>
</comment>
<evidence type="ECO:0000313" key="18">
    <source>
        <dbReference type="Proteomes" id="UP001175271"/>
    </source>
</evidence>